<dbReference type="AlphaFoldDB" id="A0A1W2B7U0"/>
<dbReference type="InterPro" id="IPR030846">
    <property type="entry name" value="DnaG_bac"/>
</dbReference>
<evidence type="ECO:0000256" key="12">
    <source>
        <dbReference type="HAMAP-Rule" id="MF_00974"/>
    </source>
</evidence>
<dbReference type="GO" id="GO:0003899">
    <property type="term" value="F:DNA-directed RNA polymerase activity"/>
    <property type="evidence" value="ECO:0007669"/>
    <property type="project" value="UniProtKB-UniRule"/>
</dbReference>
<evidence type="ECO:0000256" key="3">
    <source>
        <dbReference type="ARBA" id="ARBA00022679"/>
    </source>
</evidence>
<dbReference type="SMART" id="SM00400">
    <property type="entry name" value="ZnF_CHCC"/>
    <property type="match status" value="1"/>
</dbReference>
<dbReference type="GO" id="GO:0008270">
    <property type="term" value="F:zinc ion binding"/>
    <property type="evidence" value="ECO:0007669"/>
    <property type="project" value="UniProtKB-UniRule"/>
</dbReference>
<keyword evidence="7 12" id="KW-0863">Zinc-finger</keyword>
<evidence type="ECO:0000256" key="8">
    <source>
        <dbReference type="ARBA" id="ARBA00022833"/>
    </source>
</evidence>
<dbReference type="InterPro" id="IPR002694">
    <property type="entry name" value="Znf_CHC2"/>
</dbReference>
<evidence type="ECO:0000256" key="13">
    <source>
        <dbReference type="PIRNR" id="PIRNR002811"/>
    </source>
</evidence>
<dbReference type="EC" id="2.7.7.101" evidence="12"/>
<dbReference type="InterPro" id="IPR013264">
    <property type="entry name" value="DNAG_N"/>
</dbReference>
<dbReference type="Gene3D" id="1.10.860.10">
    <property type="entry name" value="DNAb Helicase, Chain A"/>
    <property type="match status" value="1"/>
</dbReference>
<evidence type="ECO:0000256" key="5">
    <source>
        <dbReference type="ARBA" id="ARBA00022705"/>
    </source>
</evidence>
<dbReference type="Gene3D" id="3.90.980.10">
    <property type="entry name" value="DNA primase, catalytic core, N-terminal domain"/>
    <property type="match status" value="1"/>
</dbReference>
<evidence type="ECO:0000256" key="9">
    <source>
        <dbReference type="ARBA" id="ARBA00022842"/>
    </source>
</evidence>
<name>A0A1W2B7U0_9BACT</name>
<dbReference type="SUPFAM" id="SSF56731">
    <property type="entry name" value="DNA primase core"/>
    <property type="match status" value="1"/>
</dbReference>
<dbReference type="GO" id="GO:0006269">
    <property type="term" value="P:DNA replication, synthesis of primer"/>
    <property type="evidence" value="ECO:0007669"/>
    <property type="project" value="UniProtKB-UniRule"/>
</dbReference>
<keyword evidence="11 12" id="KW-0804">Transcription</keyword>
<dbReference type="Pfam" id="PF01807">
    <property type="entry name" value="Zn_ribbon_DnaG"/>
    <property type="match status" value="1"/>
</dbReference>
<dbReference type="GO" id="GO:0003677">
    <property type="term" value="F:DNA binding"/>
    <property type="evidence" value="ECO:0007669"/>
    <property type="project" value="UniProtKB-KW"/>
</dbReference>
<dbReference type="InterPro" id="IPR037068">
    <property type="entry name" value="DNA_primase_core_N_sf"/>
</dbReference>
<dbReference type="RefSeq" id="WP_084068286.1">
    <property type="nucleotide sequence ID" value="NZ_FWXY01000007.1"/>
</dbReference>
<comment type="cofactor">
    <cofactor evidence="12 13 14">
        <name>Zn(2+)</name>
        <dbReference type="ChEBI" id="CHEBI:29105"/>
    </cofactor>
    <text evidence="12 13 14">Binds 1 zinc ion per monomer.</text>
</comment>
<keyword evidence="9" id="KW-0460">Magnesium</keyword>
<organism evidence="16 17">
    <name type="scientific">Desulfocicer vacuolatum DSM 3385</name>
    <dbReference type="NCBI Taxonomy" id="1121400"/>
    <lineage>
        <taxon>Bacteria</taxon>
        <taxon>Pseudomonadati</taxon>
        <taxon>Thermodesulfobacteriota</taxon>
        <taxon>Desulfobacteria</taxon>
        <taxon>Desulfobacterales</taxon>
        <taxon>Desulfobacteraceae</taxon>
        <taxon>Desulfocicer</taxon>
    </lineage>
</organism>
<evidence type="ECO:0000256" key="4">
    <source>
        <dbReference type="ARBA" id="ARBA00022695"/>
    </source>
</evidence>
<dbReference type="InterPro" id="IPR050219">
    <property type="entry name" value="DnaG_primase"/>
</dbReference>
<dbReference type="InterPro" id="IPR006295">
    <property type="entry name" value="DNA_primase_DnaG"/>
</dbReference>
<evidence type="ECO:0000313" key="17">
    <source>
        <dbReference type="Proteomes" id="UP000192418"/>
    </source>
</evidence>
<evidence type="ECO:0000256" key="1">
    <source>
        <dbReference type="ARBA" id="ARBA00022478"/>
    </source>
</evidence>
<evidence type="ECO:0000256" key="14">
    <source>
        <dbReference type="PIRSR" id="PIRSR002811-1"/>
    </source>
</evidence>
<dbReference type="InterPro" id="IPR036977">
    <property type="entry name" value="DNA_primase_Znf_CHC2"/>
</dbReference>
<dbReference type="Gene3D" id="3.40.1360.10">
    <property type="match status" value="1"/>
</dbReference>
<dbReference type="FunFam" id="3.90.580.10:FF:000001">
    <property type="entry name" value="DNA primase"/>
    <property type="match status" value="1"/>
</dbReference>
<dbReference type="PANTHER" id="PTHR30313:SF2">
    <property type="entry name" value="DNA PRIMASE"/>
    <property type="match status" value="1"/>
</dbReference>
<evidence type="ECO:0000256" key="7">
    <source>
        <dbReference type="ARBA" id="ARBA00022771"/>
    </source>
</evidence>
<evidence type="ECO:0000256" key="10">
    <source>
        <dbReference type="ARBA" id="ARBA00023125"/>
    </source>
</evidence>
<keyword evidence="5 12" id="KW-0235">DNA replication</keyword>
<keyword evidence="8 12" id="KW-0862">Zinc</keyword>
<comment type="domain">
    <text evidence="12">Contains an N-terminal zinc-binding domain, a central core domain that contains the primase activity, and a C-terminal DnaB-binding domain.</text>
</comment>
<dbReference type="Proteomes" id="UP000192418">
    <property type="component" value="Unassembled WGS sequence"/>
</dbReference>
<comment type="catalytic activity">
    <reaction evidence="12">
        <text>ssDNA + n NTP = ssDNA/pppN(pN)n-1 hybrid + (n-1) diphosphate.</text>
        <dbReference type="EC" id="2.7.7.101"/>
    </reaction>
</comment>
<protein>
    <recommendedName>
        <fullName evidence="12 13">DNA primase</fullName>
        <ecNumber evidence="12">2.7.7.101</ecNumber>
    </recommendedName>
</protein>
<comment type="function">
    <text evidence="12 13">RNA polymerase that catalyzes the synthesis of short RNA molecules used as primers for DNA polymerase during DNA replication.</text>
</comment>
<dbReference type="GO" id="GO:0005737">
    <property type="term" value="C:cytoplasm"/>
    <property type="evidence" value="ECO:0007669"/>
    <property type="project" value="TreeGrafter"/>
</dbReference>
<dbReference type="OrthoDB" id="9803773at2"/>
<keyword evidence="17" id="KW-1185">Reference proteome</keyword>
<reference evidence="16 17" key="1">
    <citation type="submission" date="2017-04" db="EMBL/GenBank/DDBJ databases">
        <authorList>
            <person name="Afonso C.L."/>
            <person name="Miller P.J."/>
            <person name="Scott M.A."/>
            <person name="Spackman E."/>
            <person name="Goraichik I."/>
            <person name="Dimitrov K.M."/>
            <person name="Suarez D.L."/>
            <person name="Swayne D.E."/>
        </authorList>
    </citation>
    <scope>NUCLEOTIDE SEQUENCE [LARGE SCALE GENOMIC DNA]</scope>
    <source>
        <strain evidence="16 17">DSM 3385</strain>
    </source>
</reference>
<keyword evidence="3 12" id="KW-0808">Transferase</keyword>
<keyword evidence="1 12" id="KW-0240">DNA-directed RNA polymerase</keyword>
<keyword evidence="10 12" id="KW-0238">DNA-binding</keyword>
<dbReference type="InterPro" id="IPR034151">
    <property type="entry name" value="TOPRIM_DnaG_bac"/>
</dbReference>
<dbReference type="Pfam" id="PF10410">
    <property type="entry name" value="DnaB_bind"/>
    <property type="match status" value="1"/>
</dbReference>
<feature type="zinc finger region" description="CHC2-type" evidence="12 14">
    <location>
        <begin position="38"/>
        <end position="62"/>
    </location>
</feature>
<evidence type="ECO:0000256" key="6">
    <source>
        <dbReference type="ARBA" id="ARBA00022723"/>
    </source>
</evidence>
<feature type="domain" description="Toprim" evidence="15">
    <location>
        <begin position="259"/>
        <end position="340"/>
    </location>
</feature>
<dbReference type="PIRSF" id="PIRSF002811">
    <property type="entry name" value="DnaG"/>
    <property type="match status" value="1"/>
</dbReference>
<dbReference type="PANTHER" id="PTHR30313">
    <property type="entry name" value="DNA PRIMASE"/>
    <property type="match status" value="1"/>
</dbReference>
<gene>
    <name evidence="12" type="primary">dnaG</name>
    <name evidence="16" type="ORF">SAMN02746065_10760</name>
</gene>
<comment type="subunit">
    <text evidence="12">Monomer. Interacts with DnaB.</text>
</comment>
<dbReference type="EMBL" id="FWXY01000007">
    <property type="protein sequence ID" value="SMC68996.1"/>
    <property type="molecule type" value="Genomic_DNA"/>
</dbReference>
<dbReference type="InterPro" id="IPR016136">
    <property type="entry name" value="DNA_helicase_N/primase_C"/>
</dbReference>
<proteinExistence type="inferred from homology"/>
<evidence type="ECO:0000256" key="2">
    <source>
        <dbReference type="ARBA" id="ARBA00022515"/>
    </source>
</evidence>
<sequence>MRIPEEIISRISAATDIVSVISESVMLKKSGMNFFGLCPFHSEKTSSFSVSPHKQIFYCFGCGAGGNVFSYLMKYHGISFPEAVKMAGNKCGIAIETEPLSPEKERHMMLREGLYRLNQQAMLHYTHLLTQTPSGEHARNYLEQRGITRDTIKELNLGYSPNRWDDMVLFLKQHKVTKAMAQASGFVLSRRETKGYYDRFRNRIMFPIFDVTRQVAGFGGRVMDDAVPKYLNSPETPVYSKGRILYGLHLSKIHCRQEDTVYIVEGYFDFISLYQCGIKNCVATLGTALSDSHVRLLKGAASRAFLVFDSDMAGINAAKRSIGTFLKEGLDVRIIILPQGQDPDSFVQQNGKSGFEACAKKAMSVIPFLTRAAVDQFGLSVEGKIKIIQEMKEHLARVDDPAARSLYIHELSQTLNIDETAVLEKVRTAFLESAGVSDIAYLPRQDGDTAPETGMEKESARREKQMISMMLQFPHIRKKIEQMRVLERFYSRELKKIGGYVLDMEGDENMVPRLMEVLETDTQRRLVASLSMEEVPHVDHVDAKVEFLINRIVKIWNKNENSLTTKIKIAEQDSDSSLSFDLLARRQREIRKLRGYE</sequence>
<dbReference type="InterPro" id="IPR019475">
    <property type="entry name" value="DNA_primase_DnaB-bd"/>
</dbReference>
<dbReference type="Gene3D" id="3.90.580.10">
    <property type="entry name" value="Zinc finger, CHC2-type domain"/>
    <property type="match status" value="1"/>
</dbReference>
<dbReference type="Pfam" id="PF08275">
    <property type="entry name" value="DNAG_N"/>
    <property type="match status" value="1"/>
</dbReference>
<evidence type="ECO:0000259" key="15">
    <source>
        <dbReference type="PROSITE" id="PS50880"/>
    </source>
</evidence>
<evidence type="ECO:0000313" key="16">
    <source>
        <dbReference type="EMBL" id="SMC68996.1"/>
    </source>
</evidence>
<evidence type="ECO:0000256" key="11">
    <source>
        <dbReference type="ARBA" id="ARBA00023163"/>
    </source>
</evidence>
<dbReference type="InterPro" id="IPR006171">
    <property type="entry name" value="TOPRIM_dom"/>
</dbReference>
<dbReference type="CDD" id="cd03364">
    <property type="entry name" value="TOPRIM_DnaG_primases"/>
    <property type="match status" value="1"/>
</dbReference>
<dbReference type="GO" id="GO:1990077">
    <property type="term" value="C:primosome complex"/>
    <property type="evidence" value="ECO:0007669"/>
    <property type="project" value="UniProtKB-KW"/>
</dbReference>
<dbReference type="SMART" id="SM00493">
    <property type="entry name" value="TOPRIM"/>
    <property type="match status" value="1"/>
</dbReference>
<dbReference type="Pfam" id="PF13155">
    <property type="entry name" value="Toprim_2"/>
    <property type="match status" value="1"/>
</dbReference>
<keyword evidence="4 12" id="KW-0548">Nucleotidyltransferase</keyword>
<dbReference type="NCBIfam" id="TIGR01391">
    <property type="entry name" value="dnaG"/>
    <property type="match status" value="1"/>
</dbReference>
<dbReference type="HAMAP" id="MF_00974">
    <property type="entry name" value="DNA_primase_DnaG"/>
    <property type="match status" value="1"/>
</dbReference>
<dbReference type="STRING" id="1121400.SAMN02746065_10760"/>
<dbReference type="SUPFAM" id="SSF57783">
    <property type="entry name" value="Zinc beta-ribbon"/>
    <property type="match status" value="1"/>
</dbReference>
<keyword evidence="6 12" id="KW-0479">Metal-binding</keyword>
<accession>A0A1W2B7U0</accession>
<dbReference type="GO" id="GO:0000428">
    <property type="term" value="C:DNA-directed RNA polymerase complex"/>
    <property type="evidence" value="ECO:0007669"/>
    <property type="project" value="UniProtKB-KW"/>
</dbReference>
<dbReference type="PROSITE" id="PS50880">
    <property type="entry name" value="TOPRIM"/>
    <property type="match status" value="1"/>
</dbReference>
<comment type="similarity">
    <text evidence="12 13">Belongs to the DnaG primase family.</text>
</comment>
<keyword evidence="2 12" id="KW-0639">Primosome</keyword>